<dbReference type="CDD" id="cd07989">
    <property type="entry name" value="LPLAT_AGPAT-like"/>
    <property type="match status" value="1"/>
</dbReference>
<dbReference type="AlphaFoldDB" id="A0A5M9J609"/>
<dbReference type="GO" id="GO:0007007">
    <property type="term" value="P:inner mitochondrial membrane organization"/>
    <property type="evidence" value="ECO:0007669"/>
    <property type="project" value="TreeGrafter"/>
</dbReference>
<dbReference type="GO" id="GO:0047184">
    <property type="term" value="F:1-acylglycerophosphocholine O-acyltransferase activity"/>
    <property type="evidence" value="ECO:0007669"/>
    <property type="project" value="TreeGrafter"/>
</dbReference>
<comment type="caution">
    <text evidence="15">The sequence shown here is derived from an EMBL/GenBank/DDBJ whole genome shotgun (WGS) entry which is preliminary data.</text>
</comment>
<dbReference type="PANTHER" id="PTHR12497:SF0">
    <property type="entry name" value="TAFAZZIN"/>
    <property type="match status" value="1"/>
</dbReference>
<keyword evidence="16" id="KW-1185">Reference proteome</keyword>
<comment type="similarity">
    <text evidence="2 12">Belongs to the taffazin family.</text>
</comment>
<keyword evidence="9" id="KW-0012">Acyltransferase</keyword>
<evidence type="ECO:0000256" key="7">
    <source>
        <dbReference type="ARBA" id="ARBA00023128"/>
    </source>
</evidence>
<feature type="compositionally biased region" description="Pro residues" evidence="13">
    <location>
        <begin position="13"/>
        <end position="23"/>
    </location>
</feature>
<dbReference type="PRINTS" id="PR00979">
    <property type="entry name" value="TAFAZZIN"/>
</dbReference>
<reference evidence="15 16" key="1">
    <citation type="submission" date="2019-06" db="EMBL/GenBank/DDBJ databases">
        <title>Genome Sequence of the Brown Rot Fungal Pathogen Monilinia fructicola.</title>
        <authorList>
            <person name="De Miccolis Angelini R.M."/>
            <person name="Landi L."/>
            <person name="Abate D."/>
            <person name="Pollastro S."/>
            <person name="Romanazzi G."/>
            <person name="Faretra F."/>
        </authorList>
    </citation>
    <scope>NUCLEOTIDE SEQUENCE [LARGE SCALE GENOMIC DNA]</scope>
    <source>
        <strain evidence="15 16">Mfrc123</strain>
    </source>
</reference>
<comment type="subcellular location">
    <subcellularLocation>
        <location evidence="1">Mitochondrion inner membrane</location>
        <topology evidence="1">Peripheral membrane protein</topology>
        <orientation evidence="1">Intermembrane side</orientation>
    </subcellularLocation>
    <subcellularLocation>
        <location evidence="10">Mitochondrion outer membrane</location>
        <topology evidence="10">Peripheral membrane protein</topology>
        <orientation evidence="10">Intermembrane side</orientation>
    </subcellularLocation>
</comment>
<dbReference type="OrthoDB" id="193467at2759"/>
<evidence type="ECO:0000256" key="9">
    <source>
        <dbReference type="ARBA" id="ARBA00023315"/>
    </source>
</evidence>
<keyword evidence="4" id="KW-1000">Mitochondrion outer membrane</keyword>
<evidence type="ECO:0000256" key="10">
    <source>
        <dbReference type="ARBA" id="ARBA00024323"/>
    </source>
</evidence>
<keyword evidence="3" id="KW-0808">Transferase</keyword>
<keyword evidence="8" id="KW-0472">Membrane</keyword>
<dbReference type="SMART" id="SM00563">
    <property type="entry name" value="PlsC"/>
    <property type="match status" value="1"/>
</dbReference>
<sequence>MALPYTKLQSGPPSNPPPDPPSKPSLTWRFGSSFIMGVTGAISRFFYYGLNNVEVIGLDRFMETLDKRENPENRERGLITVSNHVSVMDDPLIWGVLPFKYGFNSSNHRWSLGSYDICFQNKILSTFFTLGQVLPTHRSAYSENGGLFQPTIAQAIRMLSSQPFSKRYESQLRKTKISMRPQSPDLIDPFSSGDLTYSTNGIDVFPAPSAYTSRKHSWIHIFPEGRVHQHPKKTLRYFKWGISRLILESEPLPEIVPIFIDGNQDIMHESRGFPRFLPRTGKHVRIAFGESIDGERIFGDLRTRWKKLVQLQKEAMIRKGLDDNIEMGELTEGLKYYKEAVALREEVTTRVRQEVLKVRKSLGYEDEDPKQGLVETWINEGRSDGKKKLDGSWVGDT</sequence>
<evidence type="ECO:0000256" key="12">
    <source>
        <dbReference type="RuleBase" id="RU365062"/>
    </source>
</evidence>
<evidence type="ECO:0000256" key="11">
    <source>
        <dbReference type="ARBA" id="ARBA00047906"/>
    </source>
</evidence>
<dbReference type="InterPro" id="IPR000872">
    <property type="entry name" value="Tafazzin"/>
</dbReference>
<name>A0A5M9J609_MONFR</name>
<organism evidence="15 16">
    <name type="scientific">Monilinia fructicola</name>
    <name type="common">Brown rot fungus</name>
    <name type="synonym">Ciboria fructicola</name>
    <dbReference type="NCBI Taxonomy" id="38448"/>
    <lineage>
        <taxon>Eukaryota</taxon>
        <taxon>Fungi</taxon>
        <taxon>Dikarya</taxon>
        <taxon>Ascomycota</taxon>
        <taxon>Pezizomycotina</taxon>
        <taxon>Leotiomycetes</taxon>
        <taxon>Helotiales</taxon>
        <taxon>Sclerotiniaceae</taxon>
        <taxon>Monilinia</taxon>
    </lineage>
</organism>
<feature type="region of interest" description="Disordered" evidence="13">
    <location>
        <begin position="1"/>
        <end position="23"/>
    </location>
</feature>
<keyword evidence="7" id="KW-0496">Mitochondrion</keyword>
<evidence type="ECO:0000259" key="14">
    <source>
        <dbReference type="SMART" id="SM00563"/>
    </source>
</evidence>
<evidence type="ECO:0000313" key="15">
    <source>
        <dbReference type="EMBL" id="KAA8564147.1"/>
    </source>
</evidence>
<evidence type="ECO:0000256" key="1">
    <source>
        <dbReference type="ARBA" id="ARBA00004137"/>
    </source>
</evidence>
<dbReference type="VEuPathDB" id="FungiDB:MFRU_032g00990"/>
<evidence type="ECO:0000256" key="4">
    <source>
        <dbReference type="ARBA" id="ARBA00022787"/>
    </source>
</evidence>
<evidence type="ECO:0000256" key="8">
    <source>
        <dbReference type="ARBA" id="ARBA00023136"/>
    </source>
</evidence>
<feature type="domain" description="Phospholipid/glycerol acyltransferase" evidence="14">
    <location>
        <begin position="78"/>
        <end position="263"/>
    </location>
</feature>
<evidence type="ECO:0000256" key="2">
    <source>
        <dbReference type="ARBA" id="ARBA00010524"/>
    </source>
</evidence>
<gene>
    <name evidence="15" type="ORF">EYC84_012124</name>
</gene>
<accession>A0A5M9J609</accession>
<dbReference type="EMBL" id="VICG01000016">
    <property type="protein sequence ID" value="KAA8564147.1"/>
    <property type="molecule type" value="Genomic_DNA"/>
</dbReference>
<keyword evidence="6" id="KW-0443">Lipid metabolism</keyword>
<evidence type="ECO:0000313" key="16">
    <source>
        <dbReference type="Proteomes" id="UP000322873"/>
    </source>
</evidence>
<evidence type="ECO:0000256" key="5">
    <source>
        <dbReference type="ARBA" id="ARBA00022792"/>
    </source>
</evidence>
<protein>
    <recommendedName>
        <fullName evidence="12">Tafazzin family protein</fullName>
    </recommendedName>
</protein>
<dbReference type="SUPFAM" id="SSF69593">
    <property type="entry name" value="Glycerol-3-phosphate (1)-acyltransferase"/>
    <property type="match status" value="1"/>
</dbReference>
<evidence type="ECO:0000256" key="6">
    <source>
        <dbReference type="ARBA" id="ARBA00023098"/>
    </source>
</evidence>
<proteinExistence type="inferred from homology"/>
<dbReference type="PANTHER" id="PTHR12497">
    <property type="entry name" value="TAZ PROTEIN TAFAZZIN"/>
    <property type="match status" value="1"/>
</dbReference>
<dbReference type="Pfam" id="PF01553">
    <property type="entry name" value="Acyltransferase"/>
    <property type="match status" value="1"/>
</dbReference>
<evidence type="ECO:0000256" key="13">
    <source>
        <dbReference type="SAM" id="MobiDB-lite"/>
    </source>
</evidence>
<comment type="catalytic activity">
    <reaction evidence="11">
        <text>1'-[1,2-diacyl-sn-glycero-3-phospho],3'-[1-acyl-sn-glycero-3-phospho]-glycerol + a 1,2-diacyl-sn-glycero-3-phosphocholine = a cardiolipin + a 1-acyl-sn-glycero-3-phosphocholine</text>
        <dbReference type="Rhea" id="RHEA:33731"/>
        <dbReference type="ChEBI" id="CHEBI:57643"/>
        <dbReference type="ChEBI" id="CHEBI:58168"/>
        <dbReference type="ChEBI" id="CHEBI:62237"/>
        <dbReference type="ChEBI" id="CHEBI:64743"/>
    </reaction>
    <physiologicalReaction direction="left-to-right" evidence="11">
        <dbReference type="Rhea" id="RHEA:33732"/>
    </physiologicalReaction>
    <physiologicalReaction direction="right-to-left" evidence="11">
        <dbReference type="Rhea" id="RHEA:33733"/>
    </physiologicalReaction>
</comment>
<dbReference type="InterPro" id="IPR002123">
    <property type="entry name" value="Plipid/glycerol_acylTrfase"/>
</dbReference>
<dbReference type="Proteomes" id="UP000322873">
    <property type="component" value="Unassembled WGS sequence"/>
</dbReference>
<dbReference type="GO" id="GO:0005743">
    <property type="term" value="C:mitochondrial inner membrane"/>
    <property type="evidence" value="ECO:0007669"/>
    <property type="project" value="UniProtKB-SubCell"/>
</dbReference>
<evidence type="ECO:0000256" key="3">
    <source>
        <dbReference type="ARBA" id="ARBA00022679"/>
    </source>
</evidence>
<keyword evidence="5" id="KW-0999">Mitochondrion inner membrane</keyword>
<dbReference type="GO" id="GO:0005741">
    <property type="term" value="C:mitochondrial outer membrane"/>
    <property type="evidence" value="ECO:0007669"/>
    <property type="project" value="UniProtKB-SubCell"/>
</dbReference>
<dbReference type="GO" id="GO:0035965">
    <property type="term" value="P:cardiolipin acyl-chain remodeling"/>
    <property type="evidence" value="ECO:0007669"/>
    <property type="project" value="TreeGrafter"/>
</dbReference>